<dbReference type="PROSITE" id="PS51746">
    <property type="entry name" value="PPM_2"/>
    <property type="match status" value="1"/>
</dbReference>
<feature type="compositionally biased region" description="Polar residues" evidence="7">
    <location>
        <begin position="235"/>
        <end position="246"/>
    </location>
</feature>
<dbReference type="Gene3D" id="3.60.40.10">
    <property type="entry name" value="PPM-type phosphatase domain"/>
    <property type="match status" value="1"/>
</dbReference>
<evidence type="ECO:0000256" key="6">
    <source>
        <dbReference type="ARBA" id="ARBA00023242"/>
    </source>
</evidence>
<dbReference type="Pfam" id="PF00481">
    <property type="entry name" value="PP2C"/>
    <property type="match status" value="1"/>
</dbReference>
<feature type="region of interest" description="Disordered" evidence="7">
    <location>
        <begin position="665"/>
        <end position="694"/>
    </location>
</feature>
<feature type="domain" description="WRKY" evidence="8">
    <location>
        <begin position="172"/>
        <end position="236"/>
    </location>
</feature>
<dbReference type="InterPro" id="IPR044810">
    <property type="entry name" value="WRKY_plant"/>
</dbReference>
<keyword evidence="3" id="KW-0805">Transcription regulation</keyword>
<sequence length="694" mass="77373">MSSSGGTFNTSVDAPYISSFTGLLARSSSNKQEMNDQNSIDIPNLSPSVFLDSPVMFSSSNVLPSPTTGSFADLLSKDEDRKYSDFTFGSQTKPFSSSSMFLSSAGGNQSELLRRNQENGGFNALNKQTEFSAPKSESVSFQNFSQDVSTIQANMGSNSAQMHYTQPTQYLREQKKSDDGYNWRKYGQKQVKGSENPRSYYKCTFPNCPTKKKVEQNLDGHITEIVYKGSHNHPKPQSTRRSSSNSIQNHAYSNVGALNQSNSLLENARGDSVTTPENSSASFGDDDIEQGSPMSNSRDEENEPDAKRWKGENENESISASGSRTVREPRIVVQTTSDIDILDDGYRWRKYGQKVVKGNPNPRSYYKCTYNGCQVRKHVERASHDMRAVITTYEGKHNHDVPAARGSGSYTMNRQPISSNSVLTTIRPSTTMSHSNGTMTNFANSMTNRASGSQNQAPYTLQMLQDTGSFAYSGFGDSLTVDLKPNLPSEEQRIRSCQGRVLAMDVEPNVFRVWMPDQDCPGLAMARAFGDFCLKDFGLISTPEVTYRKLTERDEFVVLATDGIWDVLTNNEVVKIVASAKTRSMAAKMLVECAVRAWRYKFPCAKIDDCAVVCLFFKRYRPLTKSVPDVTAQSLNFAELEAYSYPGSTKTDDCLETVLDWKANEGSESRRDRSHSAANRPRKRRPRKLDCIED</sequence>
<dbReference type="PANTHER" id="PTHR31221:SF1">
    <property type="entry name" value="WRKY TRANSCRIPTION FACTOR 33-RELATED"/>
    <property type="match status" value="1"/>
</dbReference>
<evidence type="ECO:0000256" key="7">
    <source>
        <dbReference type="SAM" id="MobiDB-lite"/>
    </source>
</evidence>
<dbReference type="FunFam" id="2.20.25.80:FF:000006">
    <property type="entry name" value="WRKY transcription factor"/>
    <property type="match status" value="1"/>
</dbReference>
<dbReference type="InterPro" id="IPR001932">
    <property type="entry name" value="PPM-type_phosphatase-like_dom"/>
</dbReference>
<dbReference type="InterPro" id="IPR036576">
    <property type="entry name" value="WRKY_dom_sf"/>
</dbReference>
<dbReference type="SMART" id="SM00332">
    <property type="entry name" value="PP2Cc"/>
    <property type="match status" value="1"/>
</dbReference>
<dbReference type="PROSITE" id="PS50811">
    <property type="entry name" value="WRKY"/>
    <property type="match status" value="2"/>
</dbReference>
<dbReference type="GO" id="GO:0005634">
    <property type="term" value="C:nucleus"/>
    <property type="evidence" value="ECO:0007669"/>
    <property type="project" value="UniProtKB-SubCell"/>
</dbReference>
<evidence type="ECO:0000259" key="9">
    <source>
        <dbReference type="PROSITE" id="PS51746"/>
    </source>
</evidence>
<proteinExistence type="predicted"/>
<evidence type="ECO:0000256" key="1">
    <source>
        <dbReference type="ARBA" id="ARBA00004123"/>
    </source>
</evidence>
<keyword evidence="5" id="KW-0804">Transcription</keyword>
<comment type="subcellular location">
    <subcellularLocation>
        <location evidence="1">Nucleus</location>
    </subcellularLocation>
</comment>
<feature type="compositionally biased region" description="Basic and acidic residues" evidence="7">
    <location>
        <begin position="304"/>
        <end position="313"/>
    </location>
</feature>
<protein>
    <submittedName>
        <fullName evidence="10">Uncharacterized protein</fullName>
    </submittedName>
</protein>
<dbReference type="SUPFAM" id="SSF118290">
    <property type="entry name" value="WRKY DNA-binding domain"/>
    <property type="match status" value="2"/>
</dbReference>
<evidence type="ECO:0000259" key="8">
    <source>
        <dbReference type="PROSITE" id="PS50811"/>
    </source>
</evidence>
<dbReference type="InterPro" id="IPR036457">
    <property type="entry name" value="PPM-type-like_dom_sf"/>
</dbReference>
<evidence type="ECO:0000256" key="2">
    <source>
        <dbReference type="ARBA" id="ARBA00022737"/>
    </source>
</evidence>
<keyword evidence="6" id="KW-0539">Nucleus</keyword>
<reference evidence="10" key="1">
    <citation type="submission" date="2023-05" db="EMBL/GenBank/DDBJ databases">
        <authorList>
            <person name="Huff M."/>
        </authorList>
    </citation>
    <scope>NUCLEOTIDE SEQUENCE</scope>
</reference>
<evidence type="ECO:0000313" key="11">
    <source>
        <dbReference type="Proteomes" id="UP000834106"/>
    </source>
</evidence>
<organism evidence="10 11">
    <name type="scientific">Fraxinus pennsylvanica</name>
    <dbReference type="NCBI Taxonomy" id="56036"/>
    <lineage>
        <taxon>Eukaryota</taxon>
        <taxon>Viridiplantae</taxon>
        <taxon>Streptophyta</taxon>
        <taxon>Embryophyta</taxon>
        <taxon>Tracheophyta</taxon>
        <taxon>Spermatophyta</taxon>
        <taxon>Magnoliopsida</taxon>
        <taxon>eudicotyledons</taxon>
        <taxon>Gunneridae</taxon>
        <taxon>Pentapetalae</taxon>
        <taxon>asterids</taxon>
        <taxon>lamiids</taxon>
        <taxon>Lamiales</taxon>
        <taxon>Oleaceae</taxon>
        <taxon>Oleeae</taxon>
        <taxon>Fraxinus</taxon>
    </lineage>
</organism>
<dbReference type="GO" id="GO:0003700">
    <property type="term" value="F:DNA-binding transcription factor activity"/>
    <property type="evidence" value="ECO:0007669"/>
    <property type="project" value="InterPro"/>
</dbReference>
<feature type="domain" description="PPM-type phosphatase" evidence="9">
    <location>
        <begin position="364"/>
        <end position="617"/>
    </location>
</feature>
<dbReference type="Gene3D" id="2.20.25.80">
    <property type="entry name" value="WRKY domain"/>
    <property type="match status" value="2"/>
</dbReference>
<dbReference type="AlphaFoldDB" id="A0AAD2EAN0"/>
<dbReference type="EMBL" id="OU503054">
    <property type="protein sequence ID" value="CAI9782353.1"/>
    <property type="molecule type" value="Genomic_DNA"/>
</dbReference>
<evidence type="ECO:0000256" key="3">
    <source>
        <dbReference type="ARBA" id="ARBA00023015"/>
    </source>
</evidence>
<dbReference type="FunFam" id="2.20.25.80:FF:000001">
    <property type="entry name" value="WRKY transcription factor 33"/>
    <property type="match status" value="1"/>
</dbReference>
<dbReference type="SUPFAM" id="SSF81606">
    <property type="entry name" value="PP2C-like"/>
    <property type="match status" value="1"/>
</dbReference>
<dbReference type="Pfam" id="PF03106">
    <property type="entry name" value="WRKY"/>
    <property type="match status" value="2"/>
</dbReference>
<feature type="compositionally biased region" description="Basic and acidic residues" evidence="7">
    <location>
        <begin position="665"/>
        <end position="675"/>
    </location>
</feature>
<name>A0AAD2EAN0_9LAMI</name>
<keyword evidence="4" id="KW-0238">DNA-binding</keyword>
<keyword evidence="11" id="KW-1185">Reference proteome</keyword>
<feature type="region of interest" description="Disordered" evidence="7">
    <location>
        <begin position="268"/>
        <end position="324"/>
    </location>
</feature>
<dbReference type="PANTHER" id="PTHR31221">
    <property type="entry name" value="WRKY TRANSCRIPTION FACTOR PROTEIN 1-RELATED"/>
    <property type="match status" value="1"/>
</dbReference>
<dbReference type="InterPro" id="IPR003657">
    <property type="entry name" value="WRKY_dom"/>
</dbReference>
<dbReference type="GO" id="GO:0043565">
    <property type="term" value="F:sequence-specific DNA binding"/>
    <property type="evidence" value="ECO:0007669"/>
    <property type="project" value="InterPro"/>
</dbReference>
<accession>A0AAD2EAN0</accession>
<feature type="domain" description="WRKY" evidence="8">
    <location>
        <begin position="337"/>
        <end position="402"/>
    </location>
</feature>
<evidence type="ECO:0000256" key="4">
    <source>
        <dbReference type="ARBA" id="ARBA00023125"/>
    </source>
</evidence>
<feature type="compositionally biased region" description="Polar residues" evidence="7">
    <location>
        <begin position="272"/>
        <end position="282"/>
    </location>
</feature>
<dbReference type="CDD" id="cd00143">
    <property type="entry name" value="PP2Cc"/>
    <property type="match status" value="1"/>
</dbReference>
<dbReference type="SMART" id="SM00774">
    <property type="entry name" value="WRKY"/>
    <property type="match status" value="2"/>
</dbReference>
<gene>
    <name evidence="10" type="ORF">FPE_LOCUS29783</name>
</gene>
<evidence type="ECO:0000256" key="5">
    <source>
        <dbReference type="ARBA" id="ARBA00023163"/>
    </source>
</evidence>
<evidence type="ECO:0000313" key="10">
    <source>
        <dbReference type="EMBL" id="CAI9782353.1"/>
    </source>
</evidence>
<feature type="region of interest" description="Disordered" evidence="7">
    <location>
        <begin position="227"/>
        <end position="246"/>
    </location>
</feature>
<keyword evidence="2" id="KW-0677">Repeat</keyword>
<dbReference type="Proteomes" id="UP000834106">
    <property type="component" value="Chromosome 19"/>
</dbReference>